<name>J9BPS0_9ZZZZ</name>
<reference evidence="1" key="1">
    <citation type="journal article" date="2012" name="PLoS ONE">
        <title>Gene sets for utilization of primary and secondary nutrition supplies in the distal gut of endangered iberian lynx.</title>
        <authorList>
            <person name="Alcaide M."/>
            <person name="Messina E."/>
            <person name="Richter M."/>
            <person name="Bargiela R."/>
            <person name="Peplies J."/>
            <person name="Huws S.A."/>
            <person name="Newbold C.J."/>
            <person name="Golyshin P.N."/>
            <person name="Simon M.A."/>
            <person name="Lopez G."/>
            <person name="Yakimov M.M."/>
            <person name="Ferrer M."/>
        </authorList>
    </citation>
    <scope>NUCLEOTIDE SEQUENCE</scope>
</reference>
<comment type="caution">
    <text evidence="1">The sequence shown here is derived from an EMBL/GenBank/DDBJ whole genome shotgun (WGS) entry which is preliminary data.</text>
</comment>
<organism evidence="1">
    <name type="scientific">gut metagenome</name>
    <dbReference type="NCBI Taxonomy" id="749906"/>
    <lineage>
        <taxon>unclassified sequences</taxon>
        <taxon>metagenomes</taxon>
        <taxon>organismal metagenomes</taxon>
    </lineage>
</organism>
<accession>J9BPS0</accession>
<protein>
    <submittedName>
        <fullName evidence="1">Uncharacterized protein</fullName>
    </submittedName>
</protein>
<feature type="non-terminal residue" evidence="1">
    <location>
        <position position="1"/>
    </location>
</feature>
<gene>
    <name evidence="1" type="ORF">EVA_22348</name>
</gene>
<proteinExistence type="predicted"/>
<sequence length="28" mass="3294">HFYVLANYSIALIKVSTRILSFFEFLNS</sequence>
<evidence type="ECO:0000313" key="1">
    <source>
        <dbReference type="EMBL" id="EJW89545.1"/>
    </source>
</evidence>
<dbReference type="EMBL" id="AMCI01009410">
    <property type="protein sequence ID" value="EJW89545.1"/>
    <property type="molecule type" value="Genomic_DNA"/>
</dbReference>
<dbReference type="AlphaFoldDB" id="J9BPS0"/>